<dbReference type="SUPFAM" id="SSF63380">
    <property type="entry name" value="Riboflavin synthase domain-like"/>
    <property type="match status" value="1"/>
</dbReference>
<dbReference type="PANTHER" id="PTHR43396">
    <property type="entry name" value="FLAVOHEMOPROTEIN"/>
    <property type="match status" value="1"/>
</dbReference>
<evidence type="ECO:0000256" key="9">
    <source>
        <dbReference type="ARBA" id="ARBA00022857"/>
    </source>
</evidence>
<feature type="region of interest" description="Reductase" evidence="15">
    <location>
        <begin position="149"/>
        <end position="400"/>
    </location>
</feature>
<keyword evidence="3 15" id="KW-0813">Transport</keyword>
<comment type="similarity">
    <text evidence="2 15">Belongs to the globin family. Two-domain flavohemoproteins subfamily.</text>
</comment>
<feature type="domain" description="Globin" evidence="16">
    <location>
        <begin position="1"/>
        <end position="138"/>
    </location>
</feature>
<dbReference type="InterPro" id="IPR009050">
    <property type="entry name" value="Globin-like_sf"/>
</dbReference>
<keyword evidence="9 15" id="KW-0521">NADP</keyword>
<keyword evidence="11 15" id="KW-0408">Iron</keyword>
<protein>
    <recommendedName>
        <fullName evidence="15">Flavohemoprotein</fullName>
    </recommendedName>
    <alternativeName>
        <fullName evidence="15">Flavohemoglobin</fullName>
    </alternativeName>
    <alternativeName>
        <fullName evidence="15">Hemoglobin-like protein</fullName>
    </alternativeName>
    <alternativeName>
        <fullName evidence="15">Nitric oxide dioxygenase</fullName>
        <shortName evidence="15">NO oxygenase</shortName>
        <shortName evidence="15">NOD</shortName>
        <ecNumber evidence="15">1.14.12.17</ecNumber>
    </alternativeName>
</protein>
<evidence type="ECO:0000313" key="18">
    <source>
        <dbReference type="EMBL" id="CEE02418.1"/>
    </source>
</evidence>
<dbReference type="EMBL" id="CCRF01000072">
    <property type="protein sequence ID" value="CEE02418.1"/>
    <property type="molecule type" value="Genomic_DNA"/>
</dbReference>
<dbReference type="Gene3D" id="1.10.490.10">
    <property type="entry name" value="Globins"/>
    <property type="match status" value="1"/>
</dbReference>
<keyword evidence="19" id="KW-1185">Reference proteome</keyword>
<dbReference type="Pfam" id="PF00042">
    <property type="entry name" value="Globin"/>
    <property type="match status" value="1"/>
</dbReference>
<evidence type="ECO:0000256" key="7">
    <source>
        <dbReference type="ARBA" id="ARBA00022723"/>
    </source>
</evidence>
<dbReference type="InterPro" id="IPR001709">
    <property type="entry name" value="Flavoprot_Pyr_Nucl_cyt_Rdtase"/>
</dbReference>
<evidence type="ECO:0000256" key="1">
    <source>
        <dbReference type="ARBA" id="ARBA00006401"/>
    </source>
</evidence>
<comment type="catalytic activity">
    <reaction evidence="13 15">
        <text>2 nitric oxide + NADH + 2 O2 = 2 nitrate + NAD(+) + H(+)</text>
        <dbReference type="Rhea" id="RHEA:19469"/>
        <dbReference type="ChEBI" id="CHEBI:15378"/>
        <dbReference type="ChEBI" id="CHEBI:15379"/>
        <dbReference type="ChEBI" id="CHEBI:16480"/>
        <dbReference type="ChEBI" id="CHEBI:17632"/>
        <dbReference type="ChEBI" id="CHEBI:57540"/>
        <dbReference type="ChEBI" id="CHEBI:57945"/>
        <dbReference type="EC" id="1.14.12.17"/>
    </reaction>
</comment>
<dbReference type="Gene3D" id="2.40.30.10">
    <property type="entry name" value="Translation factors"/>
    <property type="match status" value="1"/>
</dbReference>
<dbReference type="Proteomes" id="UP000040576">
    <property type="component" value="Unassembled WGS sequence"/>
</dbReference>
<dbReference type="RefSeq" id="WP_034771890.1">
    <property type="nucleotide sequence ID" value="NZ_CCRF01000072.1"/>
</dbReference>
<keyword evidence="12 15" id="KW-0520">NAD</keyword>
<dbReference type="GO" id="GO:0020037">
    <property type="term" value="F:heme binding"/>
    <property type="evidence" value="ECO:0007669"/>
    <property type="project" value="InterPro"/>
</dbReference>
<keyword evidence="6 15" id="KW-0285">Flavoprotein</keyword>
<dbReference type="FunFam" id="3.40.50.80:FF:000010">
    <property type="entry name" value="Flavohemoprotein"/>
    <property type="match status" value="1"/>
</dbReference>
<dbReference type="Pfam" id="PF00970">
    <property type="entry name" value="FAD_binding_6"/>
    <property type="match status" value="1"/>
</dbReference>
<accession>A0A090J1D5</accession>
<comment type="cofactor">
    <cofactor evidence="15">
        <name>heme b</name>
        <dbReference type="ChEBI" id="CHEBI:60344"/>
    </cofactor>
    <text evidence="15">Binds 1 heme b (iron(II)-protoporphyrin IX) group per subunit.</text>
</comment>
<dbReference type="GO" id="GO:0046210">
    <property type="term" value="P:nitric oxide catabolic process"/>
    <property type="evidence" value="ECO:0007669"/>
    <property type="project" value="TreeGrafter"/>
</dbReference>
<dbReference type="NCBIfam" id="NF009805">
    <property type="entry name" value="PRK13289.1"/>
    <property type="match status" value="1"/>
</dbReference>
<feature type="binding site" evidence="15">
    <location>
        <begin position="391"/>
        <end position="394"/>
    </location>
    <ligand>
        <name>FAD</name>
        <dbReference type="ChEBI" id="CHEBI:57692"/>
    </ligand>
</feature>
<dbReference type="PROSITE" id="PS51384">
    <property type="entry name" value="FAD_FR"/>
    <property type="match status" value="1"/>
</dbReference>
<feature type="domain" description="FAD-binding FR-type" evidence="17">
    <location>
        <begin position="152"/>
        <end position="261"/>
    </location>
</feature>
<evidence type="ECO:0000313" key="19">
    <source>
        <dbReference type="Proteomes" id="UP000040576"/>
    </source>
</evidence>
<dbReference type="InterPro" id="IPR023950">
    <property type="entry name" value="Hmp"/>
</dbReference>
<evidence type="ECO:0000256" key="4">
    <source>
        <dbReference type="ARBA" id="ARBA00022617"/>
    </source>
</evidence>
<dbReference type="GO" id="GO:0046872">
    <property type="term" value="F:metal ion binding"/>
    <property type="evidence" value="ECO:0007669"/>
    <property type="project" value="UniProtKB-KW"/>
</dbReference>
<keyword evidence="4 15" id="KW-0349">Heme</keyword>
<comment type="similarity">
    <text evidence="1 15">In the C-terminal section; belongs to the flavoprotein pyridine nucleotide cytochrome reductase family.</text>
</comment>
<sequence length="400" mass="45093">MLSEKTVKIVKSTVPVLEEYGTTITSTFYKRMFQNHPELLNYFNHVNQRRGTQPTALANTVIAAGKHIDELEIILPAVKQIAHKHRALSIRPEHYPIVGENLLAAIKEVLGEAATDEILQAWAEAYEEIANVFIQVEGEMYREASLQKGGWTDLKAFTVIDKIKESEAITSFYLKPTDGASIPTYLPGQYITVRLSIPDEKFKHNRHYSLSCAPGNDYFRISVKRENECEPLGVVSNYLHDHVHVGDQLDISAPAGDFVLNTEETEPVAFISGGVGITPLLSMFETLVKDNSEREITFIQAAKNENVQAFGDYVKELAKKLNKAKVYTVLEQKNLEETDCDHIGYIDLSFLQKVVSKNTICYLCGPVPFMKAVVQILNQMGLPEHHIRYEFFGPKVDFIQ</sequence>
<keyword evidence="8 15" id="KW-0274">FAD</keyword>
<evidence type="ECO:0000256" key="8">
    <source>
        <dbReference type="ARBA" id="ARBA00022827"/>
    </source>
</evidence>
<organism evidence="18 19">
    <name type="scientific">Caldibacillus thermoamylovorans</name>
    <dbReference type="NCBI Taxonomy" id="35841"/>
    <lineage>
        <taxon>Bacteria</taxon>
        <taxon>Bacillati</taxon>
        <taxon>Bacillota</taxon>
        <taxon>Bacilli</taxon>
        <taxon>Bacillales</taxon>
        <taxon>Bacillaceae</taxon>
        <taxon>Caldibacillus</taxon>
    </lineage>
</organism>
<dbReference type="CDD" id="cd06184">
    <property type="entry name" value="flavohem_like_fad_nad_binding"/>
    <property type="match status" value="1"/>
</dbReference>
<dbReference type="AlphaFoldDB" id="A0A090J1D5"/>
<evidence type="ECO:0000259" key="17">
    <source>
        <dbReference type="PROSITE" id="PS51384"/>
    </source>
</evidence>
<feature type="binding site" evidence="15">
    <location>
        <position position="190"/>
    </location>
    <ligand>
        <name>FAD</name>
        <dbReference type="ChEBI" id="CHEBI:57692"/>
    </ligand>
</feature>
<evidence type="ECO:0000259" key="16">
    <source>
        <dbReference type="PROSITE" id="PS01033"/>
    </source>
</evidence>
<dbReference type="GO" id="GO:0008941">
    <property type="term" value="F:nitric oxide dioxygenase NAD(P)H activity"/>
    <property type="evidence" value="ECO:0007669"/>
    <property type="project" value="UniProtKB-UniRule"/>
</dbReference>
<comment type="cofactor">
    <cofactor evidence="15">
        <name>FAD</name>
        <dbReference type="ChEBI" id="CHEBI:57692"/>
    </cofactor>
    <text evidence="15">Binds 1 FAD per subunit.</text>
</comment>
<dbReference type="GO" id="GO:0071500">
    <property type="term" value="P:cellular response to nitrosative stress"/>
    <property type="evidence" value="ECO:0007669"/>
    <property type="project" value="TreeGrafter"/>
</dbReference>
<dbReference type="InterPro" id="IPR001433">
    <property type="entry name" value="OxRdtase_FAD/NAD-bd"/>
</dbReference>
<evidence type="ECO:0000256" key="15">
    <source>
        <dbReference type="HAMAP-Rule" id="MF_01252"/>
    </source>
</evidence>
<dbReference type="CDD" id="cd14777">
    <property type="entry name" value="Yhb1-globin-like"/>
    <property type="match status" value="1"/>
</dbReference>
<evidence type="ECO:0000256" key="3">
    <source>
        <dbReference type="ARBA" id="ARBA00022448"/>
    </source>
</evidence>
<feature type="site" description="Influences the redox potential of the prosthetic heme and FAD groups" evidence="15">
    <location>
        <position position="84"/>
    </location>
</feature>
<evidence type="ECO:0000256" key="11">
    <source>
        <dbReference type="ARBA" id="ARBA00023004"/>
    </source>
</evidence>
<dbReference type="SUPFAM" id="SSF46458">
    <property type="entry name" value="Globin-like"/>
    <property type="match status" value="1"/>
</dbReference>
<dbReference type="GO" id="GO:0009636">
    <property type="term" value="P:response to toxic substance"/>
    <property type="evidence" value="ECO:0007669"/>
    <property type="project" value="UniProtKB-KW"/>
</dbReference>
<reference evidence="18 19" key="1">
    <citation type="submission" date="2014-07" db="EMBL/GenBank/DDBJ databases">
        <authorList>
            <person name="Wibberg Daniel"/>
        </authorList>
    </citation>
    <scope>NUCLEOTIDE SEQUENCE [LARGE SCALE GENOMIC DNA]</scope>
</reference>
<feature type="site" description="Involved in heme-bound ligand stabilization and O-O bond activation" evidence="15">
    <location>
        <position position="29"/>
    </location>
</feature>
<evidence type="ECO:0000256" key="13">
    <source>
        <dbReference type="ARBA" id="ARBA00048649"/>
    </source>
</evidence>
<feature type="active site" description="Charge relay system" evidence="15">
    <location>
        <position position="95"/>
    </location>
</feature>
<dbReference type="InterPro" id="IPR008333">
    <property type="entry name" value="Cbr1-like_FAD-bd_dom"/>
</dbReference>
<keyword evidence="10 15" id="KW-0560">Oxidoreductase</keyword>
<comment type="function">
    <text evidence="15">Is involved in NO detoxification in an aerobic process, termed nitric oxide dioxygenase (NOD) reaction that utilizes O(2) and NAD(P)H to convert NO to nitrate, which protects the bacterium from various noxious nitrogen compounds. Therefore, plays a central role in the inducible response to nitrosative stress.</text>
</comment>
<proteinExistence type="inferred from homology"/>
<keyword evidence="7 15" id="KW-0479">Metal-binding</keyword>
<dbReference type="PRINTS" id="PR00410">
    <property type="entry name" value="PHEHYDRXLASE"/>
</dbReference>
<dbReference type="GO" id="GO:0019825">
    <property type="term" value="F:oxygen binding"/>
    <property type="evidence" value="ECO:0007669"/>
    <property type="project" value="InterPro"/>
</dbReference>
<evidence type="ECO:0000256" key="6">
    <source>
        <dbReference type="ARBA" id="ARBA00022630"/>
    </source>
</evidence>
<dbReference type="SUPFAM" id="SSF52343">
    <property type="entry name" value="Ferredoxin reductase-like, C-terminal NADP-linked domain"/>
    <property type="match status" value="1"/>
</dbReference>
<dbReference type="PANTHER" id="PTHR43396:SF3">
    <property type="entry name" value="FLAVOHEMOPROTEIN"/>
    <property type="match status" value="1"/>
</dbReference>
<name>A0A090J1D5_9BACI</name>
<comment type="caution">
    <text evidence="15">Lacks conserved residue(s) required for the propagation of feature annotation.</text>
</comment>
<keyword evidence="15" id="KW-0216">Detoxification</keyword>
<feature type="binding site" evidence="15">
    <location>
        <begin position="274"/>
        <end position="279"/>
    </location>
    <ligand>
        <name>NADP(+)</name>
        <dbReference type="ChEBI" id="CHEBI:58349"/>
    </ligand>
</feature>
<dbReference type="GO" id="GO:0005344">
    <property type="term" value="F:oxygen carrier activity"/>
    <property type="evidence" value="ECO:0007669"/>
    <property type="project" value="UniProtKB-UniRule"/>
</dbReference>
<feature type="site" description="Influences the redox potential of the prosthetic heme and FAD groups" evidence="15">
    <location>
        <position position="390"/>
    </location>
</feature>
<dbReference type="GO" id="GO:0071949">
    <property type="term" value="F:FAD binding"/>
    <property type="evidence" value="ECO:0007669"/>
    <property type="project" value="InterPro"/>
</dbReference>
<dbReference type="InterPro" id="IPR012292">
    <property type="entry name" value="Globin/Proto"/>
</dbReference>
<keyword evidence="5 15" id="KW-0561">Oxygen transport</keyword>
<dbReference type="InterPro" id="IPR000971">
    <property type="entry name" value="Globin"/>
</dbReference>
<evidence type="ECO:0000256" key="2">
    <source>
        <dbReference type="ARBA" id="ARBA00008414"/>
    </source>
</evidence>
<dbReference type="Pfam" id="PF00175">
    <property type="entry name" value="NAD_binding_1"/>
    <property type="match status" value="1"/>
</dbReference>
<dbReference type="PROSITE" id="PS01033">
    <property type="entry name" value="GLOBIN"/>
    <property type="match status" value="1"/>
</dbReference>
<feature type="binding site" description="proximal binding residue" evidence="15">
    <location>
        <position position="85"/>
    </location>
    <ligand>
        <name>heme b</name>
        <dbReference type="ChEBI" id="CHEBI:60344"/>
    </ligand>
    <ligandPart>
        <name>Fe</name>
        <dbReference type="ChEBI" id="CHEBI:18248"/>
    </ligandPart>
</feature>
<evidence type="ECO:0000256" key="10">
    <source>
        <dbReference type="ARBA" id="ARBA00023002"/>
    </source>
</evidence>
<dbReference type="InterPro" id="IPR017927">
    <property type="entry name" value="FAD-bd_FR_type"/>
</dbReference>
<comment type="catalytic activity">
    <reaction evidence="14 15">
        <text>2 nitric oxide + NADPH + 2 O2 = 2 nitrate + NADP(+) + H(+)</text>
        <dbReference type="Rhea" id="RHEA:19465"/>
        <dbReference type="ChEBI" id="CHEBI:15378"/>
        <dbReference type="ChEBI" id="CHEBI:15379"/>
        <dbReference type="ChEBI" id="CHEBI:16480"/>
        <dbReference type="ChEBI" id="CHEBI:17632"/>
        <dbReference type="ChEBI" id="CHEBI:57783"/>
        <dbReference type="ChEBI" id="CHEBI:58349"/>
        <dbReference type="EC" id="1.14.12.17"/>
    </reaction>
</comment>
<feature type="active site" description="Charge relay system" evidence="15">
    <location>
        <position position="137"/>
    </location>
</feature>
<dbReference type="InterPro" id="IPR017938">
    <property type="entry name" value="Riboflavin_synthase-like_b-brl"/>
</dbReference>
<dbReference type="FunFam" id="2.40.30.10:FF:000034">
    <property type="entry name" value="Flavohemoprotein"/>
    <property type="match status" value="1"/>
</dbReference>
<dbReference type="EC" id="1.14.12.17" evidence="15"/>
<dbReference type="HAMAP" id="MF_01252">
    <property type="entry name" value="Hmp"/>
    <property type="match status" value="1"/>
</dbReference>
<dbReference type="PRINTS" id="PR00371">
    <property type="entry name" value="FPNCR"/>
</dbReference>
<dbReference type="InterPro" id="IPR039261">
    <property type="entry name" value="FNR_nucleotide-bd"/>
</dbReference>
<dbReference type="Gene3D" id="3.40.50.80">
    <property type="entry name" value="Nucleotide-binding domain of ferredoxin-NADP reductase (FNR) module"/>
    <property type="match status" value="1"/>
</dbReference>
<dbReference type="FunFam" id="1.10.490.10:FF:000003">
    <property type="entry name" value="Flavohemoprotein"/>
    <property type="match status" value="1"/>
</dbReference>
<comment type="domain">
    <text evidence="15">Consists of two distinct domains; an N-terminal heme-containing oxygen-binding domain and a C-terminal reductase domain with binding sites for FAD and NAD(P)H.</text>
</comment>
<gene>
    <name evidence="15 18" type="primary">hmp</name>
    <name evidence="18" type="ORF">BT1A1_2600</name>
</gene>
<evidence type="ECO:0000256" key="12">
    <source>
        <dbReference type="ARBA" id="ARBA00023027"/>
    </source>
</evidence>
<evidence type="ECO:0000256" key="14">
    <source>
        <dbReference type="ARBA" id="ARBA00049433"/>
    </source>
</evidence>
<evidence type="ECO:0000256" key="5">
    <source>
        <dbReference type="ARBA" id="ARBA00022621"/>
    </source>
</evidence>